<dbReference type="GO" id="GO:0005576">
    <property type="term" value="C:extracellular region"/>
    <property type="evidence" value="ECO:0007669"/>
    <property type="project" value="UniProtKB-SubCell"/>
</dbReference>
<reference evidence="11" key="3">
    <citation type="submission" date="2011-03" db="EMBL/GenBank/DDBJ databases">
        <title>Annotation of Magnaporthe poae ATCC 64411.</title>
        <authorList>
            <person name="Ma L.-J."/>
            <person name="Dead R."/>
            <person name="Young S.K."/>
            <person name="Zeng Q."/>
            <person name="Gargeya S."/>
            <person name="Fitzgerald M."/>
            <person name="Haas B."/>
            <person name="Abouelleil A."/>
            <person name="Alvarado L."/>
            <person name="Arachchi H.M."/>
            <person name="Berlin A."/>
            <person name="Brown A."/>
            <person name="Chapman S.B."/>
            <person name="Chen Z."/>
            <person name="Dunbar C."/>
            <person name="Freedman E."/>
            <person name="Gearin G."/>
            <person name="Gellesch M."/>
            <person name="Goldberg J."/>
            <person name="Griggs A."/>
            <person name="Gujja S."/>
            <person name="Heiman D."/>
            <person name="Howarth C."/>
            <person name="Larson L."/>
            <person name="Lui A."/>
            <person name="MacDonald P.J.P."/>
            <person name="Mehta T."/>
            <person name="Montmayeur A."/>
            <person name="Murphy C."/>
            <person name="Neiman D."/>
            <person name="Pearson M."/>
            <person name="Priest M."/>
            <person name="Roberts A."/>
            <person name="Saif S."/>
            <person name="Shea T."/>
            <person name="Shenoy N."/>
            <person name="Sisk P."/>
            <person name="Stolte C."/>
            <person name="Sykes S."/>
            <person name="Yandava C."/>
            <person name="Wortman J."/>
            <person name="Nusbaum C."/>
            <person name="Birren B."/>
        </authorList>
    </citation>
    <scope>NUCLEOTIDE SEQUENCE</scope>
    <source>
        <strain evidence="11">ATCC 64411</strain>
    </source>
</reference>
<feature type="binding site" evidence="8">
    <location>
        <position position="527"/>
    </location>
    <ligand>
        <name>Ca(2+)</name>
        <dbReference type="ChEBI" id="CHEBI:29108"/>
    </ligand>
</feature>
<keyword evidence="2" id="KW-0645">Protease</keyword>
<dbReference type="GO" id="GO:0008240">
    <property type="term" value="F:tripeptidyl-peptidase activity"/>
    <property type="evidence" value="ECO:0007669"/>
    <property type="project" value="TreeGrafter"/>
</dbReference>
<keyword evidence="6 8" id="KW-0106">Calcium</keyword>
<dbReference type="EnsemblFungi" id="MAPG_01527T0">
    <property type="protein sequence ID" value="MAPG_01527T0"/>
    <property type="gene ID" value="MAPG_01527"/>
</dbReference>
<dbReference type="OrthoDB" id="2919105at2759"/>
<dbReference type="EMBL" id="ADBL01000368">
    <property type="status" value="NOT_ANNOTATED_CDS"/>
    <property type="molecule type" value="Genomic_DNA"/>
</dbReference>
<dbReference type="SMART" id="SM00944">
    <property type="entry name" value="Pro-kuma_activ"/>
    <property type="match status" value="1"/>
</dbReference>
<dbReference type="STRING" id="644358.A0A0C4DNX8"/>
<comment type="subcellular location">
    <subcellularLocation>
        <location evidence="1">Secreted</location>
        <location evidence="1">Extracellular space</location>
    </subcellularLocation>
</comment>
<dbReference type="PANTHER" id="PTHR14218:SF15">
    <property type="entry name" value="TRIPEPTIDYL-PEPTIDASE 1"/>
    <property type="match status" value="1"/>
</dbReference>
<dbReference type="OMA" id="NDPRANN"/>
<dbReference type="GO" id="GO:0006508">
    <property type="term" value="P:proteolysis"/>
    <property type="evidence" value="ECO:0007669"/>
    <property type="project" value="UniProtKB-KW"/>
</dbReference>
<keyword evidence="5" id="KW-0720">Serine protease</keyword>
<keyword evidence="4" id="KW-0378">Hydrolase</keyword>
<dbReference type="PROSITE" id="PS51695">
    <property type="entry name" value="SEDOLISIN"/>
    <property type="match status" value="1"/>
</dbReference>
<feature type="binding site" evidence="8">
    <location>
        <position position="528"/>
    </location>
    <ligand>
        <name>Ca(2+)</name>
        <dbReference type="ChEBI" id="CHEBI:29108"/>
    </ligand>
</feature>
<proteinExistence type="predicted"/>
<dbReference type="InterPro" id="IPR030400">
    <property type="entry name" value="Sedolisin_dom"/>
</dbReference>
<gene>
    <name evidence="11" type="ORF">MAPG_01527</name>
</gene>
<feature type="domain" description="Peptidase S53" evidence="10">
    <location>
        <begin position="204"/>
        <end position="572"/>
    </location>
</feature>
<dbReference type="InterPro" id="IPR015366">
    <property type="entry name" value="S53_propep"/>
</dbReference>
<evidence type="ECO:0000256" key="7">
    <source>
        <dbReference type="ARBA" id="ARBA00023145"/>
    </source>
</evidence>
<evidence type="ECO:0000313" key="12">
    <source>
        <dbReference type="EnsemblFungi" id="MAPG_01527T0"/>
    </source>
</evidence>
<evidence type="ECO:0000256" key="8">
    <source>
        <dbReference type="PROSITE-ProRule" id="PRU01032"/>
    </source>
</evidence>
<dbReference type="SUPFAM" id="SSF52743">
    <property type="entry name" value="Subtilisin-like"/>
    <property type="match status" value="1"/>
</dbReference>
<protein>
    <recommendedName>
        <fullName evidence="10">Peptidase S53 domain-containing protein</fullName>
    </recommendedName>
</protein>
<dbReference type="eggNOG" id="ENOG502RS6E">
    <property type="taxonomic scope" value="Eukaryota"/>
</dbReference>
<dbReference type="Pfam" id="PF09286">
    <property type="entry name" value="Pro-kuma_activ"/>
    <property type="match status" value="1"/>
</dbReference>
<keyword evidence="13" id="KW-1185">Reference proteome</keyword>
<reference evidence="12" key="5">
    <citation type="submission" date="2015-06" db="UniProtKB">
        <authorList>
            <consortium name="EnsemblFungi"/>
        </authorList>
    </citation>
    <scope>IDENTIFICATION</scope>
    <source>
        <strain evidence="12">ATCC 64411</strain>
    </source>
</reference>
<evidence type="ECO:0000256" key="2">
    <source>
        <dbReference type="ARBA" id="ARBA00022670"/>
    </source>
</evidence>
<name>A0A0C4DNX8_MAGP6</name>
<evidence type="ECO:0000256" key="3">
    <source>
        <dbReference type="ARBA" id="ARBA00022723"/>
    </source>
</evidence>
<dbReference type="CDD" id="cd11377">
    <property type="entry name" value="Pro-peptidase_S53"/>
    <property type="match status" value="1"/>
</dbReference>
<dbReference type="InterPro" id="IPR050819">
    <property type="entry name" value="Tripeptidyl-peptidase_I"/>
</dbReference>
<evidence type="ECO:0000256" key="5">
    <source>
        <dbReference type="ARBA" id="ARBA00022825"/>
    </source>
</evidence>
<dbReference type="AlphaFoldDB" id="A0A0C4DNX8"/>
<evidence type="ECO:0000256" key="6">
    <source>
        <dbReference type="ARBA" id="ARBA00022837"/>
    </source>
</evidence>
<dbReference type="InterPro" id="IPR036852">
    <property type="entry name" value="Peptidase_S8/S53_dom_sf"/>
</dbReference>
<dbReference type="EMBL" id="GL876966">
    <property type="protein sequence ID" value="KLU82455.1"/>
    <property type="molecule type" value="Genomic_DNA"/>
</dbReference>
<dbReference type="Gene3D" id="3.40.50.200">
    <property type="entry name" value="Peptidase S8/S53 domain"/>
    <property type="match status" value="1"/>
</dbReference>
<reference evidence="12" key="4">
    <citation type="journal article" date="2015" name="G3 (Bethesda)">
        <title>Genome sequences of three phytopathogenic species of the Magnaporthaceae family of fungi.</title>
        <authorList>
            <person name="Okagaki L.H."/>
            <person name="Nunes C.C."/>
            <person name="Sailsbery J."/>
            <person name="Clay B."/>
            <person name="Brown D."/>
            <person name="John T."/>
            <person name="Oh Y."/>
            <person name="Young N."/>
            <person name="Fitzgerald M."/>
            <person name="Haas B.J."/>
            <person name="Zeng Q."/>
            <person name="Young S."/>
            <person name="Adiconis X."/>
            <person name="Fan L."/>
            <person name="Levin J.Z."/>
            <person name="Mitchell T.K."/>
            <person name="Okubara P.A."/>
            <person name="Farman M.L."/>
            <person name="Kohn L.M."/>
            <person name="Birren B."/>
            <person name="Ma L.-J."/>
            <person name="Dean R.A."/>
        </authorList>
    </citation>
    <scope>NUCLEOTIDE SEQUENCE</scope>
    <source>
        <strain evidence="12">ATCC 64411 / 73-15</strain>
    </source>
</reference>
<keyword evidence="9" id="KW-0732">Signal</keyword>
<evidence type="ECO:0000313" key="13">
    <source>
        <dbReference type="Proteomes" id="UP000011715"/>
    </source>
</evidence>
<dbReference type="GO" id="GO:0046872">
    <property type="term" value="F:metal ion binding"/>
    <property type="evidence" value="ECO:0007669"/>
    <property type="project" value="UniProtKB-UniRule"/>
</dbReference>
<evidence type="ECO:0000313" key="11">
    <source>
        <dbReference type="EMBL" id="KLU82455.1"/>
    </source>
</evidence>
<dbReference type="CDD" id="cd04056">
    <property type="entry name" value="Peptidases_S53"/>
    <property type="match status" value="1"/>
</dbReference>
<feature type="chain" id="PRO_5009385175" description="Peptidase S53 domain-containing protein" evidence="9">
    <location>
        <begin position="19"/>
        <end position="572"/>
    </location>
</feature>
<evidence type="ECO:0000259" key="10">
    <source>
        <dbReference type="PROSITE" id="PS51695"/>
    </source>
</evidence>
<accession>A0A0C4DNX8</accession>
<comment type="cofactor">
    <cofactor evidence="8">
        <name>Ca(2+)</name>
        <dbReference type="ChEBI" id="CHEBI:29108"/>
    </cofactor>
    <text evidence="8">Binds 1 Ca(2+) ion per subunit.</text>
</comment>
<dbReference type="Proteomes" id="UP000011715">
    <property type="component" value="Unassembled WGS sequence"/>
</dbReference>
<reference evidence="11" key="2">
    <citation type="submission" date="2010-05" db="EMBL/GenBank/DDBJ databases">
        <title>The Genome Sequence of Magnaporthe poae strain ATCC 64411.</title>
        <authorList>
            <consortium name="The Broad Institute Genome Sequencing Platform"/>
            <consortium name="Broad Institute Genome Sequencing Center for Infectious Disease"/>
            <person name="Ma L.-J."/>
            <person name="Dead R."/>
            <person name="Young S."/>
            <person name="Zeng Q."/>
            <person name="Koehrsen M."/>
            <person name="Alvarado L."/>
            <person name="Berlin A."/>
            <person name="Chapman S.B."/>
            <person name="Chen Z."/>
            <person name="Freedman E."/>
            <person name="Gellesch M."/>
            <person name="Goldberg J."/>
            <person name="Griggs A."/>
            <person name="Gujja S."/>
            <person name="Heilman E.R."/>
            <person name="Heiman D."/>
            <person name="Hepburn T."/>
            <person name="Howarth C."/>
            <person name="Jen D."/>
            <person name="Larson L."/>
            <person name="Mehta T."/>
            <person name="Neiman D."/>
            <person name="Pearson M."/>
            <person name="Roberts A."/>
            <person name="Saif S."/>
            <person name="Shea T."/>
            <person name="Shenoy N."/>
            <person name="Sisk P."/>
            <person name="Stolte C."/>
            <person name="Sykes S."/>
            <person name="Walk T."/>
            <person name="White J."/>
            <person name="Yandava C."/>
            <person name="Haas B."/>
            <person name="Nusbaum C."/>
            <person name="Birren B."/>
        </authorList>
    </citation>
    <scope>NUCLEOTIDE SEQUENCE</scope>
    <source>
        <strain evidence="11">ATCC 64411</strain>
    </source>
</reference>
<dbReference type="VEuPathDB" id="FungiDB:MAPG_01527"/>
<organism evidence="12 13">
    <name type="scientific">Magnaporthiopsis poae (strain ATCC 64411 / 73-15)</name>
    <name type="common">Kentucky bluegrass fungus</name>
    <name type="synonym">Magnaporthe poae</name>
    <dbReference type="NCBI Taxonomy" id="644358"/>
    <lineage>
        <taxon>Eukaryota</taxon>
        <taxon>Fungi</taxon>
        <taxon>Dikarya</taxon>
        <taxon>Ascomycota</taxon>
        <taxon>Pezizomycotina</taxon>
        <taxon>Sordariomycetes</taxon>
        <taxon>Sordariomycetidae</taxon>
        <taxon>Magnaporthales</taxon>
        <taxon>Magnaporthaceae</taxon>
        <taxon>Magnaporthiopsis</taxon>
    </lineage>
</organism>
<dbReference type="PANTHER" id="PTHR14218">
    <property type="entry name" value="PROTEASE S8 TRIPEPTIDYL PEPTIDASE I CLN2"/>
    <property type="match status" value="1"/>
</dbReference>
<sequence length="572" mass="61217">MRRLLRPTLLGLLLGAQASQVFVLEEVATLPEHWSFSGAPKDDDTLTLRIALPQPRLKDLEARLLETSTPGRPEYGHHLSLSQLSKYQEHNRTSEDSVSKWLQLNGIVDYRTDGPWVGFNATARQAKTLLDADVGFYAYKDGTPVLRAPSYSVPDELKDDIIFVFPLANFMAPPRSRVRQGRMDKQVSAHPAATANGTPQCSKGVEPGCLRKLYGINYTAPDAAPSPSRLGIAGFLSEHVSTSELAAFMKSYAKGVPSDYRFRVETVNNGVNDEKAAGAEGMLDVEYGVALGYPAQVTYYMTGGKGEKIDPQGNKVPANSSDNEPYLEFLEHMLAKPDAELPHVLSISYADDEQSITWPYAERVCGLFAQLTARGVSVLAATGDGGSRGTNQVPRGCYSNDGTHRRVALPTFPASCPYVTAVGATSNAGPPVTGAMYSAGGYSNYFAMPAWQAAAAGSYASQAVALAGPTPDMFNAGGRATPDISAVGSMFKIRHGGAEQRLRAGRNSTGWLNPALYSDYMTPAIADVTAGRSMGCWFPEGNVPGWAAAAGWDAVTGLGIPNTLDKFLDVLG</sequence>
<comment type="caution">
    <text evidence="8">Lacks conserved residue(s) required for the propagation of feature annotation.</text>
</comment>
<feature type="signal peptide" evidence="9">
    <location>
        <begin position="1"/>
        <end position="18"/>
    </location>
</feature>
<reference evidence="13" key="1">
    <citation type="submission" date="2010-05" db="EMBL/GenBank/DDBJ databases">
        <title>The genome sequence of Magnaporthe poae strain ATCC 64411.</title>
        <authorList>
            <person name="Ma L.-J."/>
            <person name="Dead R."/>
            <person name="Young S."/>
            <person name="Zeng Q."/>
            <person name="Koehrsen M."/>
            <person name="Alvarado L."/>
            <person name="Berlin A."/>
            <person name="Chapman S.B."/>
            <person name="Chen Z."/>
            <person name="Freedman E."/>
            <person name="Gellesch M."/>
            <person name="Goldberg J."/>
            <person name="Griggs A."/>
            <person name="Gujja S."/>
            <person name="Heilman E.R."/>
            <person name="Heiman D."/>
            <person name="Hepburn T."/>
            <person name="Howarth C."/>
            <person name="Jen D."/>
            <person name="Larson L."/>
            <person name="Mehta T."/>
            <person name="Neiman D."/>
            <person name="Pearson M."/>
            <person name="Roberts A."/>
            <person name="Saif S."/>
            <person name="Shea T."/>
            <person name="Shenoy N."/>
            <person name="Sisk P."/>
            <person name="Stolte C."/>
            <person name="Sykes S."/>
            <person name="Walk T."/>
            <person name="White J."/>
            <person name="Yandava C."/>
            <person name="Haas B."/>
            <person name="Nusbaum C."/>
            <person name="Birren B."/>
        </authorList>
    </citation>
    <scope>NUCLEOTIDE SEQUENCE [LARGE SCALE GENOMIC DNA]</scope>
    <source>
        <strain evidence="13">ATCC 64411 / 73-15</strain>
    </source>
</reference>
<evidence type="ECO:0000256" key="9">
    <source>
        <dbReference type="SAM" id="SignalP"/>
    </source>
</evidence>
<evidence type="ECO:0000256" key="4">
    <source>
        <dbReference type="ARBA" id="ARBA00022801"/>
    </source>
</evidence>
<evidence type="ECO:0000256" key="1">
    <source>
        <dbReference type="ARBA" id="ARBA00004239"/>
    </source>
</evidence>
<keyword evidence="3 8" id="KW-0479">Metal-binding</keyword>
<keyword evidence="7" id="KW-0865">Zymogen</keyword>
<dbReference type="SUPFAM" id="SSF54897">
    <property type="entry name" value="Protease propeptides/inhibitors"/>
    <property type="match status" value="1"/>
</dbReference>
<feature type="binding site" evidence="8">
    <location>
        <position position="551"/>
    </location>
    <ligand>
        <name>Ca(2+)</name>
        <dbReference type="ChEBI" id="CHEBI:29108"/>
    </ligand>
</feature>
<dbReference type="GO" id="GO:0004252">
    <property type="term" value="F:serine-type endopeptidase activity"/>
    <property type="evidence" value="ECO:0007669"/>
    <property type="project" value="InterPro"/>
</dbReference>
<feature type="binding site" evidence="8">
    <location>
        <position position="553"/>
    </location>
    <ligand>
        <name>Ca(2+)</name>
        <dbReference type="ChEBI" id="CHEBI:29108"/>
    </ligand>
</feature>